<protein>
    <submittedName>
        <fullName evidence="1">Uncharacterized protein</fullName>
    </submittedName>
</protein>
<sequence length="322" mass="35226">MSWCPFAKKLELQPESDAQPAIRPTQFIAHSIVAPWTPERTYEYWRDSTNLESHFGLGYDGSLGQFIGTQTRADANAAANRRPDGTGAISLESASNLEASDPWTAEQVETLIRLGVWVHQEHGIPLRLCRSADDPGFGYHRMFREWNPDGHSCPGDARATQFKEVVLPGIIARVTGQTPQTGGDDMPEYVNLGITKAYQLAPGVWDSIEFTQEWTDETGDHTPNGAVVVRGGARFTGTLSLTVTGLAKGEVVQARMSEFSGETHVQDHPIDELIGTDGDTFAVVPVTKRIAAGRTIRFRLLNQGAKPVKVTSAVGTLLVWKE</sequence>
<dbReference type="GO" id="GO:0008745">
    <property type="term" value="F:N-acetylmuramoyl-L-alanine amidase activity"/>
    <property type="evidence" value="ECO:0007669"/>
    <property type="project" value="InterPro"/>
</dbReference>
<evidence type="ECO:0000313" key="2">
    <source>
        <dbReference type="Proteomes" id="UP000053398"/>
    </source>
</evidence>
<gene>
    <name evidence="1" type="ORF">AQJ11_03285</name>
</gene>
<dbReference type="SUPFAM" id="SSF55846">
    <property type="entry name" value="N-acetylmuramoyl-L-alanine amidase-like"/>
    <property type="match status" value="1"/>
</dbReference>
<name>A0A124HPL4_STRCK</name>
<dbReference type="RefSeq" id="WP_059261772.1">
    <property type="nucleotide sequence ID" value="NZ_KQ948351.1"/>
</dbReference>
<dbReference type="Proteomes" id="UP000053398">
    <property type="component" value="Unassembled WGS sequence"/>
</dbReference>
<reference evidence="1 2" key="1">
    <citation type="submission" date="2015-10" db="EMBL/GenBank/DDBJ databases">
        <title>Draft genome sequence of Streptomyces corchorusii DSM 40340, type strain for the species Streptomyces corchorusii.</title>
        <authorList>
            <person name="Ruckert C."/>
            <person name="Winkler A."/>
            <person name="Kalinowski J."/>
            <person name="Kampfer P."/>
            <person name="Glaeser S."/>
        </authorList>
    </citation>
    <scope>NUCLEOTIDE SEQUENCE [LARGE SCALE GENOMIC DNA]</scope>
    <source>
        <strain evidence="1 2">DSM 40340</strain>
    </source>
</reference>
<accession>A0A124HPL4</accession>
<dbReference type="AlphaFoldDB" id="A0A124HPL4"/>
<dbReference type="EMBL" id="LMWP01000002">
    <property type="protein sequence ID" value="KUN32562.1"/>
    <property type="molecule type" value="Genomic_DNA"/>
</dbReference>
<evidence type="ECO:0000313" key="1">
    <source>
        <dbReference type="EMBL" id="KUN32562.1"/>
    </source>
</evidence>
<comment type="caution">
    <text evidence="1">The sequence shown here is derived from an EMBL/GenBank/DDBJ whole genome shotgun (WGS) entry which is preliminary data.</text>
</comment>
<dbReference type="InterPro" id="IPR036505">
    <property type="entry name" value="Amidase/PGRP_sf"/>
</dbReference>
<organism evidence="1 2">
    <name type="scientific">Streptomyces corchorusii</name>
    <name type="common">Streptomyces chibaensis</name>
    <dbReference type="NCBI Taxonomy" id="1903"/>
    <lineage>
        <taxon>Bacteria</taxon>
        <taxon>Bacillati</taxon>
        <taxon>Actinomycetota</taxon>
        <taxon>Actinomycetes</taxon>
        <taxon>Kitasatosporales</taxon>
        <taxon>Streptomycetaceae</taxon>
        <taxon>Streptomyces</taxon>
    </lineage>
</organism>
<dbReference type="Gene3D" id="3.40.80.10">
    <property type="entry name" value="Peptidoglycan recognition protein-like"/>
    <property type="match status" value="1"/>
</dbReference>
<dbReference type="GO" id="GO:0009253">
    <property type="term" value="P:peptidoglycan catabolic process"/>
    <property type="evidence" value="ECO:0007669"/>
    <property type="project" value="InterPro"/>
</dbReference>
<proteinExistence type="predicted"/>
<keyword evidence="2" id="KW-1185">Reference proteome</keyword>